<organism evidence="4 5">
    <name type="scientific">Aerophobetes bacterium</name>
    <dbReference type="NCBI Taxonomy" id="2030807"/>
    <lineage>
        <taxon>Bacteria</taxon>
        <taxon>Candidatus Aerophobota</taxon>
    </lineage>
</organism>
<evidence type="ECO:0000256" key="2">
    <source>
        <dbReference type="ARBA" id="ARBA00023239"/>
    </source>
</evidence>
<evidence type="ECO:0000313" key="4">
    <source>
        <dbReference type="EMBL" id="RLE10409.1"/>
    </source>
</evidence>
<dbReference type="Pfam" id="PF05683">
    <property type="entry name" value="Fumerase_C"/>
    <property type="match status" value="1"/>
</dbReference>
<dbReference type="SUPFAM" id="SSF117457">
    <property type="entry name" value="FumA C-terminal domain-like"/>
    <property type="match status" value="1"/>
</dbReference>
<dbReference type="GO" id="GO:0016836">
    <property type="term" value="F:hydro-lyase activity"/>
    <property type="evidence" value="ECO:0007669"/>
    <property type="project" value="InterPro"/>
</dbReference>
<dbReference type="AlphaFoldDB" id="A0A497E5Y2"/>
<comment type="similarity">
    <text evidence="1">Belongs to the class-I fumarase family.</text>
</comment>
<evidence type="ECO:0000259" key="3">
    <source>
        <dbReference type="Pfam" id="PF05683"/>
    </source>
</evidence>
<comment type="caution">
    <text evidence="4">The sequence shown here is derived from an EMBL/GenBank/DDBJ whole genome shotgun (WGS) entry which is preliminary data.</text>
</comment>
<sequence>MKDEIRLNTPLSDEDVEKLIIGDRVLLNGIVYTARDTAHKRLVEAIKKGKALPFNPQGQIIYYAGPAPAKPGRAVGPIGPTTSCRMDPYAIFLIEAGIKGMIGKGSRSEEVKEAMKRYKAVYFAAIGGAAALLSEYIKGAEIIAYEDLGTEAIYKLAVEDFPVIVAGDVRGGDLYEEGKRQYRI</sequence>
<dbReference type="EMBL" id="QMPZ01000009">
    <property type="protein sequence ID" value="RLE10409.1"/>
    <property type="molecule type" value="Genomic_DNA"/>
</dbReference>
<dbReference type="NCBIfam" id="TIGR00723">
    <property type="entry name" value="ttdB_fumA_fumB"/>
    <property type="match status" value="1"/>
</dbReference>
<dbReference type="PANTHER" id="PTHR43351:SF2">
    <property type="entry name" value="L(+)-TARTRATE DEHYDRATASE SUBUNIT BETA-RELATED"/>
    <property type="match status" value="1"/>
</dbReference>
<keyword evidence="2 4" id="KW-0456">Lyase</keyword>
<dbReference type="InterPro" id="IPR036660">
    <property type="entry name" value="Fe-S_hydroAse_TtdB_cat_sf"/>
</dbReference>
<dbReference type="PANTHER" id="PTHR43351">
    <property type="entry name" value="L(+)-TARTRATE DEHYDRATASE SUBUNIT BETA"/>
    <property type="match status" value="1"/>
</dbReference>
<gene>
    <name evidence="4" type="ORF">DRJ00_01495</name>
</gene>
<dbReference type="InterPro" id="IPR004647">
    <property type="entry name" value="Fe-S_hydro-lyase_TtdB-typ_cat"/>
</dbReference>
<evidence type="ECO:0000313" key="5">
    <source>
        <dbReference type="Proteomes" id="UP000279422"/>
    </source>
</evidence>
<protein>
    <submittedName>
        <fullName evidence="4">Fe-S-containing hydro-lyase</fullName>
    </submittedName>
</protein>
<evidence type="ECO:0000256" key="1">
    <source>
        <dbReference type="ARBA" id="ARBA00008876"/>
    </source>
</evidence>
<dbReference type="Proteomes" id="UP000279422">
    <property type="component" value="Unassembled WGS sequence"/>
</dbReference>
<feature type="domain" description="Fe-S hydro-lyase tartrate dehydratase beta-type catalytic" evidence="3">
    <location>
        <begin position="3"/>
        <end position="177"/>
    </location>
</feature>
<dbReference type="Gene3D" id="3.20.130.10">
    <property type="entry name" value="Fe-S hydro-lyase, tartrate dehydratase beta-type, catalytic domain"/>
    <property type="match status" value="1"/>
</dbReference>
<proteinExistence type="inferred from homology"/>
<accession>A0A497E5Y2</accession>
<dbReference type="NCBIfam" id="NF005310">
    <property type="entry name" value="PRK06842.1"/>
    <property type="match status" value="1"/>
</dbReference>
<name>A0A497E5Y2_UNCAE</name>
<reference evidence="4 5" key="1">
    <citation type="submission" date="2018-06" db="EMBL/GenBank/DDBJ databases">
        <title>Extensive metabolic versatility and redundancy in microbially diverse, dynamic hydrothermal sediments.</title>
        <authorList>
            <person name="Dombrowski N."/>
            <person name="Teske A."/>
            <person name="Baker B.J."/>
        </authorList>
    </citation>
    <scope>NUCLEOTIDE SEQUENCE [LARGE SCALE GENOMIC DNA]</scope>
    <source>
        <strain evidence="4">B47_G16</strain>
    </source>
</reference>